<evidence type="ECO:0000256" key="1">
    <source>
        <dbReference type="ARBA" id="ARBA00022617"/>
    </source>
</evidence>
<dbReference type="Pfam" id="PF00034">
    <property type="entry name" value="Cytochrom_C"/>
    <property type="match status" value="1"/>
</dbReference>
<evidence type="ECO:0000256" key="5">
    <source>
        <dbReference type="SAM" id="SignalP"/>
    </source>
</evidence>
<dbReference type="SUPFAM" id="SSF46626">
    <property type="entry name" value="Cytochrome c"/>
    <property type="match status" value="1"/>
</dbReference>
<keyword evidence="8" id="KW-1185">Reference proteome</keyword>
<evidence type="ECO:0000313" key="8">
    <source>
        <dbReference type="Proteomes" id="UP001065174"/>
    </source>
</evidence>
<name>A0ABY6CLB8_9BACT</name>
<evidence type="ECO:0000256" key="4">
    <source>
        <dbReference type="PROSITE-ProRule" id="PRU00433"/>
    </source>
</evidence>
<feature type="signal peptide" evidence="5">
    <location>
        <begin position="1"/>
        <end position="23"/>
    </location>
</feature>
<keyword evidence="3 4" id="KW-0408">Iron</keyword>
<sequence length="139" mass="15307">MKSLLNRILLLTLFALFSCKATNQDEIKLKQYSIEGKSLYATHCANCHQIDGSGLGQLIPPIDSTFLASNMDHVICGIKHGMIGSLTIQDKVFDGQMPANERLTPLEIAEIVTYIDNTWGKKSGIIHISQVETSLSLCQ</sequence>
<protein>
    <submittedName>
        <fullName evidence="7">Cytochrome c</fullName>
    </submittedName>
</protein>
<reference evidence="7" key="1">
    <citation type="submission" date="2022-09" db="EMBL/GenBank/DDBJ databases">
        <title>Comparative genomics and taxonomic characterization of three novel marine species of genus Reichenbachiella exhibiting antioxidant and polysaccharide degradation activities.</title>
        <authorList>
            <person name="Muhammad N."/>
            <person name="Lee Y.-J."/>
            <person name="Ko J."/>
            <person name="Kim S.-G."/>
        </authorList>
    </citation>
    <scope>NUCLEOTIDE SEQUENCE</scope>
    <source>
        <strain evidence="7">BKB1-1</strain>
    </source>
</reference>
<gene>
    <name evidence="7" type="ORF">N6H18_11005</name>
</gene>
<accession>A0ABY6CLB8</accession>
<dbReference type="PROSITE" id="PS51007">
    <property type="entry name" value="CYTC"/>
    <property type="match status" value="1"/>
</dbReference>
<dbReference type="InterPro" id="IPR051459">
    <property type="entry name" value="Cytochrome_c-type_DH"/>
</dbReference>
<feature type="domain" description="Cytochrome c" evidence="6">
    <location>
        <begin position="31"/>
        <end position="119"/>
    </location>
</feature>
<dbReference type="InterPro" id="IPR009056">
    <property type="entry name" value="Cyt_c-like_dom"/>
</dbReference>
<evidence type="ECO:0000256" key="2">
    <source>
        <dbReference type="ARBA" id="ARBA00022723"/>
    </source>
</evidence>
<dbReference type="EMBL" id="CP106679">
    <property type="protein sequence ID" value="UXP30880.1"/>
    <property type="molecule type" value="Genomic_DNA"/>
</dbReference>
<keyword evidence="1 4" id="KW-0349">Heme</keyword>
<dbReference type="PANTHER" id="PTHR35008:SF8">
    <property type="entry name" value="ALCOHOL DEHYDROGENASE CYTOCHROME C SUBUNIT"/>
    <property type="match status" value="1"/>
</dbReference>
<evidence type="ECO:0000259" key="6">
    <source>
        <dbReference type="PROSITE" id="PS51007"/>
    </source>
</evidence>
<dbReference type="Gene3D" id="1.10.760.10">
    <property type="entry name" value="Cytochrome c-like domain"/>
    <property type="match status" value="1"/>
</dbReference>
<dbReference type="PROSITE" id="PS51257">
    <property type="entry name" value="PROKAR_LIPOPROTEIN"/>
    <property type="match status" value="1"/>
</dbReference>
<feature type="chain" id="PRO_5047273044" evidence="5">
    <location>
        <begin position="24"/>
        <end position="139"/>
    </location>
</feature>
<evidence type="ECO:0000256" key="3">
    <source>
        <dbReference type="ARBA" id="ARBA00023004"/>
    </source>
</evidence>
<proteinExistence type="predicted"/>
<dbReference type="RefSeq" id="WP_262308326.1">
    <property type="nucleotide sequence ID" value="NZ_CP106679.1"/>
</dbReference>
<keyword evidence="2 4" id="KW-0479">Metal-binding</keyword>
<dbReference type="InterPro" id="IPR036909">
    <property type="entry name" value="Cyt_c-like_dom_sf"/>
</dbReference>
<dbReference type="Proteomes" id="UP001065174">
    <property type="component" value="Chromosome"/>
</dbReference>
<dbReference type="PANTHER" id="PTHR35008">
    <property type="entry name" value="BLL4482 PROTEIN-RELATED"/>
    <property type="match status" value="1"/>
</dbReference>
<evidence type="ECO:0000313" key="7">
    <source>
        <dbReference type="EMBL" id="UXP30880.1"/>
    </source>
</evidence>
<organism evidence="7 8">
    <name type="scientific">Reichenbachiella agarivorans</name>
    <dbReference type="NCBI Taxonomy" id="2979464"/>
    <lineage>
        <taxon>Bacteria</taxon>
        <taxon>Pseudomonadati</taxon>
        <taxon>Bacteroidota</taxon>
        <taxon>Cytophagia</taxon>
        <taxon>Cytophagales</taxon>
        <taxon>Reichenbachiellaceae</taxon>
        <taxon>Reichenbachiella</taxon>
    </lineage>
</organism>
<keyword evidence="5" id="KW-0732">Signal</keyword>